<dbReference type="PANTHER" id="PTHR11070:SF45">
    <property type="entry name" value="DNA 3'-5' HELICASE"/>
    <property type="match status" value="1"/>
</dbReference>
<evidence type="ECO:0000259" key="10">
    <source>
        <dbReference type="PROSITE" id="PS51198"/>
    </source>
</evidence>
<keyword evidence="4 9" id="KW-0067">ATP-binding</keyword>
<dbReference type="InterPro" id="IPR035093">
    <property type="entry name" value="RelE/ParE_toxin_dom_sf"/>
</dbReference>
<evidence type="ECO:0000256" key="1">
    <source>
        <dbReference type="ARBA" id="ARBA00022741"/>
    </source>
</evidence>
<proteinExistence type="predicted"/>
<sequence length="708" mass="80204">MQPLANEIKVAISSDFLKAFSMIPHKQQSKVREFLEKFRMNPAAAVINYEKIQQCKDPNLRSVRIDNTYRGIVLKPEVGNVFLLLWVDHHDKAYQWAENKVFSIHPETGGLQVVDVQQAAPPSTADTEDQQKGLFHDLKDKHLLQLGVPEAFLPLVRGIKNEDDLDRHEAVLPQEAYEALFLYAAGYSIEDVLREVEKQEVEKEVDTGDFIKALENPDTMRRFHVVEDALELAEILNAPLEQWRVFLHPSQRKIVEKHANGPVRVLGGAGTGKTVCAMHRARHLAQNVFKAEGDRILFTTFTRNLAADIRENLRKICPVDVLKRIEVVNLDAWVSQFLKKNGYEHTIVYEDDTRDCWTNALNVAPKGLDLPEAFYRDEWEQIIQTQGISSGDDYMKASRLGRGRKLNRVERKAIWPVFEEYRAQLNEKGYKEAIDAIRDARVILQSKGSVLPYKAVIVDEGQDMGAEAFKLIRQMIPADGSMNDIFIVGDGHQRIYRHKVVLGQCGINIKGRSHKLRINYRTTDETRKWAVKLLEGRKIDDLDAGVDDQKGYKALLHGNPPQVVNLPSMAEETDFIVKHLKQLESEGVPINSVCLVCRTHGLLVQYEAALQSAGFTTYLIKRSAAENRSTPGLRLATMHRVKGLEFDHLIIAGVNEGIVPLQMVLEGQDNPLAVEENELRERALLYVAATRAKKNVLVTSFGKKSRLI</sequence>
<dbReference type="Pfam" id="PF00580">
    <property type="entry name" value="UvrD-helicase"/>
    <property type="match status" value="1"/>
</dbReference>
<dbReference type="SUPFAM" id="SSF52540">
    <property type="entry name" value="P-loop containing nucleoside triphosphate hydrolases"/>
    <property type="match status" value="1"/>
</dbReference>
<keyword evidence="5" id="KW-0413">Isomerase</keyword>
<evidence type="ECO:0000256" key="4">
    <source>
        <dbReference type="ARBA" id="ARBA00022840"/>
    </source>
</evidence>
<evidence type="ECO:0000256" key="6">
    <source>
        <dbReference type="ARBA" id="ARBA00034617"/>
    </source>
</evidence>
<dbReference type="InterPro" id="IPR000212">
    <property type="entry name" value="DNA_helicase_UvrD/REP"/>
</dbReference>
<dbReference type="InterPro" id="IPR014016">
    <property type="entry name" value="UvrD-like_ATP-bd"/>
</dbReference>
<protein>
    <recommendedName>
        <fullName evidence="7">DNA 3'-5' helicase</fullName>
        <ecNumber evidence="7">5.6.2.4</ecNumber>
    </recommendedName>
</protein>
<dbReference type="GO" id="GO:0005524">
    <property type="term" value="F:ATP binding"/>
    <property type="evidence" value="ECO:0007669"/>
    <property type="project" value="UniProtKB-UniRule"/>
</dbReference>
<comment type="caution">
    <text evidence="11">The sequence shown here is derived from an EMBL/GenBank/DDBJ whole genome shotgun (WGS) entry which is preliminary data.</text>
</comment>
<dbReference type="EMBL" id="BSDR01000001">
    <property type="protein sequence ID" value="GLI35201.1"/>
    <property type="molecule type" value="Genomic_DNA"/>
</dbReference>
<dbReference type="InterPro" id="IPR014017">
    <property type="entry name" value="DNA_helicase_UvrD-like_C"/>
</dbReference>
<dbReference type="InterPro" id="IPR027417">
    <property type="entry name" value="P-loop_NTPase"/>
</dbReference>
<dbReference type="SUPFAM" id="SSF143011">
    <property type="entry name" value="RelE-like"/>
    <property type="match status" value="1"/>
</dbReference>
<comment type="catalytic activity">
    <reaction evidence="8">
        <text>ATP + H2O = ADP + phosphate + H(+)</text>
        <dbReference type="Rhea" id="RHEA:13065"/>
        <dbReference type="ChEBI" id="CHEBI:15377"/>
        <dbReference type="ChEBI" id="CHEBI:15378"/>
        <dbReference type="ChEBI" id="CHEBI:30616"/>
        <dbReference type="ChEBI" id="CHEBI:43474"/>
        <dbReference type="ChEBI" id="CHEBI:456216"/>
        <dbReference type="EC" id="5.6.2.4"/>
    </reaction>
</comment>
<dbReference type="AlphaFoldDB" id="A0A9W6FUM6"/>
<dbReference type="Gene3D" id="3.40.50.300">
    <property type="entry name" value="P-loop containing nucleotide triphosphate hydrolases"/>
    <property type="match status" value="2"/>
</dbReference>
<dbReference type="GO" id="GO:0043138">
    <property type="term" value="F:3'-5' DNA helicase activity"/>
    <property type="evidence" value="ECO:0007669"/>
    <property type="project" value="UniProtKB-EC"/>
</dbReference>
<evidence type="ECO:0000256" key="7">
    <source>
        <dbReference type="ARBA" id="ARBA00034808"/>
    </source>
</evidence>
<accession>A0A9W6FUM6</accession>
<evidence type="ECO:0000313" key="11">
    <source>
        <dbReference type="EMBL" id="GLI35201.1"/>
    </source>
</evidence>
<dbReference type="GO" id="GO:0005829">
    <property type="term" value="C:cytosol"/>
    <property type="evidence" value="ECO:0007669"/>
    <property type="project" value="TreeGrafter"/>
</dbReference>
<dbReference type="EC" id="5.6.2.4" evidence="7"/>
<evidence type="ECO:0000256" key="9">
    <source>
        <dbReference type="PROSITE-ProRule" id="PRU00560"/>
    </source>
</evidence>
<dbReference type="GO" id="GO:0003677">
    <property type="term" value="F:DNA binding"/>
    <property type="evidence" value="ECO:0007669"/>
    <property type="project" value="InterPro"/>
</dbReference>
<dbReference type="PANTHER" id="PTHR11070">
    <property type="entry name" value="UVRD / RECB / PCRA DNA HELICASE FAMILY MEMBER"/>
    <property type="match status" value="1"/>
</dbReference>
<evidence type="ECO:0000256" key="8">
    <source>
        <dbReference type="ARBA" id="ARBA00048988"/>
    </source>
</evidence>
<dbReference type="GO" id="GO:0000725">
    <property type="term" value="P:recombinational repair"/>
    <property type="evidence" value="ECO:0007669"/>
    <property type="project" value="TreeGrafter"/>
</dbReference>
<feature type="binding site" evidence="9">
    <location>
        <begin position="267"/>
        <end position="274"/>
    </location>
    <ligand>
        <name>ATP</name>
        <dbReference type="ChEBI" id="CHEBI:30616"/>
    </ligand>
</feature>
<dbReference type="Pfam" id="PF13361">
    <property type="entry name" value="UvrD_C"/>
    <property type="match status" value="1"/>
</dbReference>
<evidence type="ECO:0000256" key="3">
    <source>
        <dbReference type="ARBA" id="ARBA00022806"/>
    </source>
</evidence>
<evidence type="ECO:0000313" key="12">
    <source>
        <dbReference type="Proteomes" id="UP001144372"/>
    </source>
</evidence>
<keyword evidence="3 9" id="KW-0347">Helicase</keyword>
<reference evidence="11" key="1">
    <citation type="submission" date="2022-12" db="EMBL/GenBank/DDBJ databases">
        <title>Reference genome sequencing for broad-spectrum identification of bacterial and archaeal isolates by mass spectrometry.</title>
        <authorList>
            <person name="Sekiguchi Y."/>
            <person name="Tourlousse D.M."/>
        </authorList>
    </citation>
    <scope>NUCLEOTIDE SEQUENCE</scope>
    <source>
        <strain evidence="11">ASRB1</strain>
    </source>
</reference>
<evidence type="ECO:0000256" key="2">
    <source>
        <dbReference type="ARBA" id="ARBA00022801"/>
    </source>
</evidence>
<keyword evidence="1 9" id="KW-0547">Nucleotide-binding</keyword>
<organism evidence="11 12">
    <name type="scientific">Desulforhabdus amnigena</name>
    <dbReference type="NCBI Taxonomy" id="40218"/>
    <lineage>
        <taxon>Bacteria</taxon>
        <taxon>Pseudomonadati</taxon>
        <taxon>Thermodesulfobacteriota</taxon>
        <taxon>Syntrophobacteria</taxon>
        <taxon>Syntrophobacterales</taxon>
        <taxon>Syntrophobacteraceae</taxon>
        <taxon>Desulforhabdus</taxon>
    </lineage>
</organism>
<name>A0A9W6FUM6_9BACT</name>
<dbReference type="Proteomes" id="UP001144372">
    <property type="component" value="Unassembled WGS sequence"/>
</dbReference>
<gene>
    <name evidence="11" type="ORF">DAMNIGENAA_26340</name>
</gene>
<feature type="domain" description="UvrD-like helicase ATP-binding" evidence="10">
    <location>
        <begin position="246"/>
        <end position="523"/>
    </location>
</feature>
<comment type="catalytic activity">
    <reaction evidence="6">
        <text>Couples ATP hydrolysis with the unwinding of duplex DNA by translocating in the 3'-5' direction.</text>
        <dbReference type="EC" id="5.6.2.4"/>
    </reaction>
</comment>
<dbReference type="GO" id="GO:0016787">
    <property type="term" value="F:hydrolase activity"/>
    <property type="evidence" value="ECO:0007669"/>
    <property type="project" value="UniProtKB-UniRule"/>
</dbReference>
<keyword evidence="12" id="KW-1185">Reference proteome</keyword>
<keyword evidence="2 9" id="KW-0378">Hydrolase</keyword>
<dbReference type="PROSITE" id="PS51198">
    <property type="entry name" value="UVRD_HELICASE_ATP_BIND"/>
    <property type="match status" value="1"/>
</dbReference>
<evidence type="ECO:0000256" key="5">
    <source>
        <dbReference type="ARBA" id="ARBA00023235"/>
    </source>
</evidence>
<dbReference type="RefSeq" id="WP_281794823.1">
    <property type="nucleotide sequence ID" value="NZ_BSDR01000001.1"/>
</dbReference>
<dbReference type="GO" id="GO:0033202">
    <property type="term" value="C:DNA helicase complex"/>
    <property type="evidence" value="ECO:0007669"/>
    <property type="project" value="TreeGrafter"/>
</dbReference>